<keyword evidence="10" id="KW-0238">DNA-binding</keyword>
<dbReference type="InterPro" id="IPR018060">
    <property type="entry name" value="HTH_AraC"/>
</dbReference>
<dbReference type="Pfam" id="PF07495">
    <property type="entry name" value="Y_Y_Y"/>
    <property type="match status" value="1"/>
</dbReference>
<reference evidence="16 17" key="1">
    <citation type="journal article" date="2012" name="J. Bacteriol.">
        <title>Genome Sequence of Galbibacter marinum Type Strain ck-I2-15.</title>
        <authorList>
            <person name="Lai Q."/>
            <person name="Li C."/>
            <person name="Shao Z."/>
        </authorList>
    </citation>
    <scope>NUCLEOTIDE SEQUENCE [LARGE SCALE GENOMIC DNA]</scope>
    <source>
        <strain evidence="17">ck-I2-15</strain>
    </source>
</reference>
<feature type="domain" description="HTH araC/xylS-type" evidence="13">
    <location>
        <begin position="1277"/>
        <end position="1375"/>
    </location>
</feature>
<comment type="caution">
    <text evidence="16">The sequence shown here is derived from an EMBL/GenBank/DDBJ whole genome shotgun (WGS) entry which is preliminary data.</text>
</comment>
<evidence type="ECO:0000256" key="1">
    <source>
        <dbReference type="ARBA" id="ARBA00000085"/>
    </source>
</evidence>
<dbReference type="SUPFAM" id="SSF47384">
    <property type="entry name" value="Homodimeric domain of signal transducing histidine kinase"/>
    <property type="match status" value="1"/>
</dbReference>
<dbReference type="CDD" id="cd17574">
    <property type="entry name" value="REC_OmpR"/>
    <property type="match status" value="1"/>
</dbReference>
<dbReference type="CDD" id="cd00075">
    <property type="entry name" value="HATPase"/>
    <property type="match status" value="1"/>
</dbReference>
<dbReference type="InterPro" id="IPR015943">
    <property type="entry name" value="WD40/YVTN_repeat-like_dom_sf"/>
</dbReference>
<keyword evidence="6 16" id="KW-0418">Kinase</keyword>
<accession>K2QJY8</accession>
<dbReference type="InterPro" id="IPR011123">
    <property type="entry name" value="Y_Y_Y"/>
</dbReference>
<dbReference type="Gene3D" id="2.130.10.10">
    <property type="entry name" value="YVTN repeat-like/Quinoprotein amine dehydrogenase"/>
    <property type="match status" value="2"/>
</dbReference>
<gene>
    <name evidence="16" type="ORF">I215_09251</name>
</gene>
<dbReference type="InterPro" id="IPR018062">
    <property type="entry name" value="HTH_AraC-typ_CS"/>
</dbReference>
<dbReference type="Pfam" id="PF00072">
    <property type="entry name" value="Response_reg"/>
    <property type="match status" value="1"/>
</dbReference>
<keyword evidence="4" id="KW-0808">Transferase</keyword>
<dbReference type="PANTHER" id="PTHR43547">
    <property type="entry name" value="TWO-COMPONENT HISTIDINE KINASE"/>
    <property type="match status" value="1"/>
</dbReference>
<dbReference type="SUPFAM" id="SSF55874">
    <property type="entry name" value="ATPase domain of HSP90 chaperone/DNA topoisomerase II/histidine kinase"/>
    <property type="match status" value="1"/>
</dbReference>
<dbReference type="InterPro" id="IPR011006">
    <property type="entry name" value="CheY-like_superfamily"/>
</dbReference>
<dbReference type="Gene3D" id="3.40.50.2300">
    <property type="match status" value="1"/>
</dbReference>
<evidence type="ECO:0000256" key="4">
    <source>
        <dbReference type="ARBA" id="ARBA00022679"/>
    </source>
</evidence>
<dbReference type="Pfam" id="PF00512">
    <property type="entry name" value="HisKA"/>
    <property type="match status" value="1"/>
</dbReference>
<dbReference type="InterPro" id="IPR003594">
    <property type="entry name" value="HATPase_dom"/>
</dbReference>
<evidence type="ECO:0000256" key="3">
    <source>
        <dbReference type="ARBA" id="ARBA00022553"/>
    </source>
</evidence>
<dbReference type="CDD" id="cd00082">
    <property type="entry name" value="HisKA"/>
    <property type="match status" value="1"/>
</dbReference>
<dbReference type="Pfam" id="PF07494">
    <property type="entry name" value="Reg_prop"/>
    <property type="match status" value="5"/>
</dbReference>
<evidence type="ECO:0000256" key="12">
    <source>
        <dbReference type="PROSITE-ProRule" id="PRU00169"/>
    </source>
</evidence>
<dbReference type="PROSITE" id="PS50109">
    <property type="entry name" value="HIS_KIN"/>
    <property type="match status" value="1"/>
</dbReference>
<dbReference type="Gene3D" id="1.10.287.130">
    <property type="match status" value="1"/>
</dbReference>
<dbReference type="SUPFAM" id="SSF52172">
    <property type="entry name" value="CheY-like"/>
    <property type="match status" value="1"/>
</dbReference>
<proteinExistence type="predicted"/>
<dbReference type="InterPro" id="IPR013783">
    <property type="entry name" value="Ig-like_fold"/>
</dbReference>
<dbReference type="eggNOG" id="COG3292">
    <property type="taxonomic scope" value="Bacteria"/>
</dbReference>
<dbReference type="PRINTS" id="PR00344">
    <property type="entry name" value="BCTRLSENSOR"/>
</dbReference>
<dbReference type="SMART" id="SM00448">
    <property type="entry name" value="REC"/>
    <property type="match status" value="1"/>
</dbReference>
<feature type="domain" description="Histidine kinase" evidence="14">
    <location>
        <begin position="861"/>
        <end position="1076"/>
    </location>
</feature>
<dbReference type="eggNOG" id="COG0745">
    <property type="taxonomic scope" value="Bacteria"/>
</dbReference>
<dbReference type="GO" id="GO:0000155">
    <property type="term" value="F:phosphorelay sensor kinase activity"/>
    <property type="evidence" value="ECO:0007669"/>
    <property type="project" value="InterPro"/>
</dbReference>
<dbReference type="FunFam" id="3.30.565.10:FF:000037">
    <property type="entry name" value="Hybrid sensor histidine kinase/response regulator"/>
    <property type="match status" value="1"/>
</dbReference>
<sequence>MNFKAFCSLITIVTLLTQIPVLSQNNKGGLDQLAKNLKFEHFNIESGLSNNDITDIVQDSLGYIWISTVDGLNRYNGNRFTTYNRENDPENSLAHNFVHQLQIDSSGNVLIVNEGGLNIYNPKTETFSLKNTDQGLSGNNLSSMAFGKQGELLLGIYGIGLQFYDPNNPNKQQLLSYDPEVLSSVSSNNFSSIVVSNQNTIWAATFDAGLNKIDYNSKKVVRVQLGSKGDNGSSNINCLFLDRDDNLWVGTKNGIYIITEKGEQIHINTGEQSAAKLSDNEVLAFEQDNWGNMWIGIRNGGLNILNLDAYRKGDYEKAMKWFLPNDTGSSVYNRTVTTIYKDQKGNMWLGTSLGVNFVNPYGNPIELVLRDPNAASYSISHNRIRPLAKSHNGSIWIGTDGGGLDLYNPSTGKYKHFKHRQQNPSSLSNNYILSVLEDRQERVWIGTYRGGLNLLDPALGTTKKYLQGSVSDGSDVRVIFQSSTDDLWVGTNRGGLFKYDEKKDTFKYIAALGKMDIRAIVEDEDKNLWLATYGNGLVHFDIRTLRYTSYNNGDTPGFTSNIIYSLEMASDGSLLVGTAYGGLLHFFPDTSEVLNFTEKDGLSNSTINSMTFRNDHELWIGTYKGISYYNLKTKEIKNLNSYGDISHSDFNSGSALTLDDKSLYFGGNSGLFIIHPEKILDTTLKYPLVFENLKIFNKKAAITPNDPNSGIKASLPYLNHINVDHDQTLITIDYSTLKYPNARNIAYSYKLEGFQEHWVNVNNNHSVNLSKLPPGSYNLVVRGVINPGEVTSNELAITVNPPFWKTLPAYLIYGILFITIIWGAFKYYSDRLVLKNSLVFEKKQRQLEQDLNLERIRFFTGFSHELKTPLSLIMAPVEELLEQNQNKQAREHLLTIKRNAQSLYQNIKKLLEFRKSEVGVHQLAIHKINLSNHLSTLIENYQPIARSRGIEIKCKNLDKPLDLWCDIEKIDIIIHNLLSNAFKHTMRGGSISLEIEQTDKNISIVVSDTGKGIPEADLPHIFNWHYQSRKGDVNKNGAGIGLALSKSFAELHHGNIIVSSRENKGSRFVLQLPKGVFLEQTAATNHALTIKESQLESKTDPISWDPIETRQEGNSLDAIIKREKDRELLLLIDDNKDILQFLASLLGGSYDLIFAENGADGIDKANKYVPDLIISDVMMPIKSGIDLCAELKSTNTTSHIPIILLTARGNSEGINEGYEKGADSYITKPFNPGLLKTRIKNLINNRIQLRSYFSSELENSTQSDQSSVLEIEKAFLTKLEQVILTLYMDGNENTIAEVCSKMGMSRTSLYRKVKALTGNNINEFVRKVRLKKAVSLIKNKGYTISEASFEVGFKTPKYFRKIFKDTYGKLPSEIN</sequence>
<evidence type="ECO:0000256" key="9">
    <source>
        <dbReference type="ARBA" id="ARBA00023015"/>
    </source>
</evidence>
<dbReference type="SUPFAM" id="SSF63829">
    <property type="entry name" value="Calcium-dependent phosphotriesterase"/>
    <property type="match status" value="2"/>
</dbReference>
<evidence type="ECO:0000256" key="7">
    <source>
        <dbReference type="ARBA" id="ARBA00022840"/>
    </source>
</evidence>
<dbReference type="InterPro" id="IPR003661">
    <property type="entry name" value="HisK_dim/P_dom"/>
</dbReference>
<dbReference type="GO" id="GO:0005524">
    <property type="term" value="F:ATP binding"/>
    <property type="evidence" value="ECO:0007669"/>
    <property type="project" value="UniProtKB-KW"/>
</dbReference>
<dbReference type="InterPro" id="IPR011110">
    <property type="entry name" value="Reg_prop"/>
</dbReference>
<evidence type="ECO:0000259" key="13">
    <source>
        <dbReference type="PROSITE" id="PS01124"/>
    </source>
</evidence>
<dbReference type="PROSITE" id="PS00041">
    <property type="entry name" value="HTH_ARAC_FAMILY_1"/>
    <property type="match status" value="1"/>
</dbReference>
<dbReference type="Gene3D" id="1.10.10.60">
    <property type="entry name" value="Homeodomain-like"/>
    <property type="match status" value="1"/>
</dbReference>
<dbReference type="Proteomes" id="UP000007364">
    <property type="component" value="Unassembled WGS sequence"/>
</dbReference>
<evidence type="ECO:0000256" key="11">
    <source>
        <dbReference type="ARBA" id="ARBA00023163"/>
    </source>
</evidence>
<keyword evidence="7" id="KW-0067">ATP-binding</keyword>
<dbReference type="InterPro" id="IPR036097">
    <property type="entry name" value="HisK_dim/P_sf"/>
</dbReference>
<dbReference type="InterPro" id="IPR009057">
    <property type="entry name" value="Homeodomain-like_sf"/>
</dbReference>
<dbReference type="InterPro" id="IPR005467">
    <property type="entry name" value="His_kinase_dom"/>
</dbReference>
<evidence type="ECO:0000313" key="16">
    <source>
        <dbReference type="EMBL" id="EKF55037.1"/>
    </source>
</evidence>
<name>K2QJY8_9FLAO</name>
<dbReference type="OrthoDB" id="9809670at2"/>
<keyword evidence="9" id="KW-0805">Transcription regulation</keyword>
<feature type="modified residue" description="4-aspartylphosphate" evidence="12">
    <location>
        <position position="1176"/>
    </location>
</feature>
<dbReference type="STRING" id="555500.I215_09251"/>
<evidence type="ECO:0000256" key="2">
    <source>
        <dbReference type="ARBA" id="ARBA00012438"/>
    </source>
</evidence>
<keyword evidence="11" id="KW-0804">Transcription</keyword>
<dbReference type="SUPFAM" id="SSF50998">
    <property type="entry name" value="Quinoprotein alcohol dehydrogenase-like"/>
    <property type="match status" value="1"/>
</dbReference>
<dbReference type="PANTHER" id="PTHR43547:SF2">
    <property type="entry name" value="HYBRID SIGNAL TRANSDUCTION HISTIDINE KINASE C"/>
    <property type="match status" value="1"/>
</dbReference>
<dbReference type="PROSITE" id="PS01124">
    <property type="entry name" value="HTH_ARAC_FAMILY_2"/>
    <property type="match status" value="1"/>
</dbReference>
<evidence type="ECO:0000259" key="14">
    <source>
        <dbReference type="PROSITE" id="PS50109"/>
    </source>
</evidence>
<dbReference type="SMART" id="SM00342">
    <property type="entry name" value="HTH_ARAC"/>
    <property type="match status" value="1"/>
</dbReference>
<comment type="catalytic activity">
    <reaction evidence="1">
        <text>ATP + protein L-histidine = ADP + protein N-phospho-L-histidine.</text>
        <dbReference type="EC" id="2.7.13.3"/>
    </reaction>
</comment>
<protein>
    <recommendedName>
        <fullName evidence="2">histidine kinase</fullName>
        <ecNumber evidence="2">2.7.13.3</ecNumber>
    </recommendedName>
</protein>
<evidence type="ECO:0000256" key="6">
    <source>
        <dbReference type="ARBA" id="ARBA00022777"/>
    </source>
</evidence>
<dbReference type="SUPFAM" id="SSF46689">
    <property type="entry name" value="Homeodomain-like"/>
    <property type="match status" value="1"/>
</dbReference>
<evidence type="ECO:0000259" key="15">
    <source>
        <dbReference type="PROSITE" id="PS50110"/>
    </source>
</evidence>
<keyword evidence="5" id="KW-0547">Nucleotide-binding</keyword>
<dbReference type="PROSITE" id="PS50110">
    <property type="entry name" value="RESPONSE_REGULATORY"/>
    <property type="match status" value="1"/>
</dbReference>
<organism evidence="16 17">
    <name type="scientific">Galbibacter marinus</name>
    <dbReference type="NCBI Taxonomy" id="555500"/>
    <lineage>
        <taxon>Bacteria</taxon>
        <taxon>Pseudomonadati</taxon>
        <taxon>Bacteroidota</taxon>
        <taxon>Flavobacteriia</taxon>
        <taxon>Flavobacteriales</taxon>
        <taxon>Flavobacteriaceae</taxon>
        <taxon>Galbibacter</taxon>
    </lineage>
</organism>
<dbReference type="RefSeq" id="WP_008991698.1">
    <property type="nucleotide sequence ID" value="NZ_AMSG01000011.1"/>
</dbReference>
<dbReference type="GO" id="GO:0003700">
    <property type="term" value="F:DNA-binding transcription factor activity"/>
    <property type="evidence" value="ECO:0007669"/>
    <property type="project" value="InterPro"/>
</dbReference>
<evidence type="ECO:0000256" key="5">
    <source>
        <dbReference type="ARBA" id="ARBA00022741"/>
    </source>
</evidence>
<dbReference type="InterPro" id="IPR036890">
    <property type="entry name" value="HATPase_C_sf"/>
</dbReference>
<keyword evidence="8" id="KW-0902">Two-component regulatory system</keyword>
<dbReference type="InterPro" id="IPR001789">
    <property type="entry name" value="Sig_transdc_resp-reg_receiver"/>
</dbReference>
<dbReference type="Pfam" id="PF12833">
    <property type="entry name" value="HTH_18"/>
    <property type="match status" value="1"/>
</dbReference>
<evidence type="ECO:0000256" key="8">
    <source>
        <dbReference type="ARBA" id="ARBA00023012"/>
    </source>
</evidence>
<dbReference type="InterPro" id="IPR004358">
    <property type="entry name" value="Sig_transdc_His_kin-like_C"/>
</dbReference>
<keyword evidence="17" id="KW-1185">Reference proteome</keyword>
<dbReference type="eggNOG" id="COG2205">
    <property type="taxonomic scope" value="Bacteria"/>
</dbReference>
<dbReference type="GO" id="GO:0043565">
    <property type="term" value="F:sequence-specific DNA binding"/>
    <property type="evidence" value="ECO:0007669"/>
    <property type="project" value="InterPro"/>
</dbReference>
<dbReference type="EMBL" id="AMSG01000011">
    <property type="protein sequence ID" value="EKF55037.1"/>
    <property type="molecule type" value="Genomic_DNA"/>
</dbReference>
<dbReference type="Gene3D" id="3.30.565.10">
    <property type="entry name" value="Histidine kinase-like ATPase, C-terminal domain"/>
    <property type="match status" value="1"/>
</dbReference>
<evidence type="ECO:0000313" key="17">
    <source>
        <dbReference type="Proteomes" id="UP000007364"/>
    </source>
</evidence>
<dbReference type="Pfam" id="PF02518">
    <property type="entry name" value="HATPase_c"/>
    <property type="match status" value="1"/>
</dbReference>
<dbReference type="Gene3D" id="2.60.40.10">
    <property type="entry name" value="Immunoglobulins"/>
    <property type="match status" value="1"/>
</dbReference>
<dbReference type="EC" id="2.7.13.3" evidence="2"/>
<evidence type="ECO:0000256" key="10">
    <source>
        <dbReference type="ARBA" id="ARBA00023125"/>
    </source>
</evidence>
<keyword evidence="3 12" id="KW-0597">Phosphoprotein</keyword>
<dbReference type="InterPro" id="IPR011047">
    <property type="entry name" value="Quinoprotein_ADH-like_sf"/>
</dbReference>
<feature type="domain" description="Response regulatory" evidence="15">
    <location>
        <begin position="1128"/>
        <end position="1243"/>
    </location>
</feature>
<dbReference type="SMART" id="SM00388">
    <property type="entry name" value="HisKA"/>
    <property type="match status" value="1"/>
</dbReference>
<dbReference type="SMART" id="SM00387">
    <property type="entry name" value="HATPase_c"/>
    <property type="match status" value="1"/>
</dbReference>